<dbReference type="Pfam" id="PF00024">
    <property type="entry name" value="PAN_1"/>
    <property type="match status" value="1"/>
</dbReference>
<evidence type="ECO:0000313" key="1">
    <source>
        <dbReference type="EMBL" id="CAB4036145.1"/>
    </source>
</evidence>
<dbReference type="EMBL" id="CACRXK020021739">
    <property type="protein sequence ID" value="CAB4036145.1"/>
    <property type="molecule type" value="Genomic_DNA"/>
</dbReference>
<organism evidence="1 2">
    <name type="scientific">Paramuricea clavata</name>
    <name type="common">Red gorgonian</name>
    <name type="synonym">Violescent sea-whip</name>
    <dbReference type="NCBI Taxonomy" id="317549"/>
    <lineage>
        <taxon>Eukaryota</taxon>
        <taxon>Metazoa</taxon>
        <taxon>Cnidaria</taxon>
        <taxon>Anthozoa</taxon>
        <taxon>Octocorallia</taxon>
        <taxon>Malacalcyonacea</taxon>
        <taxon>Plexauridae</taxon>
        <taxon>Paramuricea</taxon>
    </lineage>
</organism>
<proteinExistence type="predicted"/>
<sequence>MLTCDGVMTVYVDGVKQNNKTSGYETAQNYNIPTGSTVLAIHCHKPGKSPKILGTIDVSVVTGSKGWLCTDQYYPAWNSAQFVDTSWAPAVAYWRNELEIPYGKVENISSSAKWIGTENGTDLYCRFSLCPQRACFTIRTTRIDNHKLVGFLLDTYAVHHVAECAMKCHAVHDRCQSFNYYSISRICELNHSIDLLKHLIAAPGVAYYYRSN</sequence>
<dbReference type="Gene3D" id="2.60.120.260">
    <property type="entry name" value="Galactose-binding domain-like"/>
    <property type="match status" value="1"/>
</dbReference>
<name>A0A7D9JVE2_PARCT</name>
<dbReference type="PROSITE" id="PS50948">
    <property type="entry name" value="PAN"/>
    <property type="match status" value="1"/>
</dbReference>
<keyword evidence="2" id="KW-1185">Reference proteome</keyword>
<evidence type="ECO:0000313" key="2">
    <source>
        <dbReference type="Proteomes" id="UP001152795"/>
    </source>
</evidence>
<dbReference type="Gene3D" id="3.50.4.10">
    <property type="entry name" value="Hepatocyte Growth Factor"/>
    <property type="match status" value="1"/>
</dbReference>
<dbReference type="CDD" id="cd01099">
    <property type="entry name" value="PAN_AP_HGF"/>
    <property type="match status" value="1"/>
</dbReference>
<dbReference type="SUPFAM" id="SSF57414">
    <property type="entry name" value="Hairpin loop containing domain-like"/>
    <property type="match status" value="1"/>
</dbReference>
<gene>
    <name evidence="1" type="ORF">PACLA_8A064241</name>
</gene>
<dbReference type="InterPro" id="IPR003609">
    <property type="entry name" value="Pan_app"/>
</dbReference>
<protein>
    <submittedName>
        <fullName evidence="1">Uncharacterized protein</fullName>
    </submittedName>
</protein>
<accession>A0A7D9JVE2</accession>
<dbReference type="OrthoDB" id="5945683at2759"/>
<reference evidence="1" key="1">
    <citation type="submission" date="2020-04" db="EMBL/GenBank/DDBJ databases">
        <authorList>
            <person name="Alioto T."/>
            <person name="Alioto T."/>
            <person name="Gomez Garrido J."/>
        </authorList>
    </citation>
    <scope>NUCLEOTIDE SEQUENCE</scope>
    <source>
        <strain evidence="1">A484AB</strain>
    </source>
</reference>
<dbReference type="Proteomes" id="UP001152795">
    <property type="component" value="Unassembled WGS sequence"/>
</dbReference>
<dbReference type="SMART" id="SM00473">
    <property type="entry name" value="PAN_AP"/>
    <property type="match status" value="1"/>
</dbReference>
<comment type="caution">
    <text evidence="1">The sequence shown here is derived from an EMBL/GenBank/DDBJ whole genome shotgun (WGS) entry which is preliminary data.</text>
</comment>
<dbReference type="AlphaFoldDB" id="A0A7D9JVE2"/>